<dbReference type="InterPro" id="IPR014997">
    <property type="entry name" value="DUF1847"/>
</dbReference>
<gene>
    <name evidence="1" type="ORF">S01H1_12614</name>
</gene>
<evidence type="ECO:0008006" key="2">
    <source>
        <dbReference type="Google" id="ProtNLM"/>
    </source>
</evidence>
<feature type="non-terminal residue" evidence="1">
    <location>
        <position position="222"/>
    </location>
</feature>
<organism evidence="1">
    <name type="scientific">marine sediment metagenome</name>
    <dbReference type="NCBI Taxonomy" id="412755"/>
    <lineage>
        <taxon>unclassified sequences</taxon>
        <taxon>metagenomes</taxon>
        <taxon>ecological metagenomes</taxon>
    </lineage>
</organism>
<sequence length="222" mass="24476">MMAGEETSRKVIDTADLTENEKLSQLEEMGVNILVCGGIEKKLINEMGERDIEVISNTAGEAEKVADRLIREKGKSKHTALCKKEISAKPDHSSSIVNALSSASTDLRPPQSLKLGGNLTNGESLIDCIECQDRICLKGMYCQKCPMDAVVQQTQGETRQSMEVTLDIALEPERVLCRIAEVVYYCQGMGYKHIGLAFCTDLFPESKTVAGLLRRFFKVTPV</sequence>
<comment type="caution">
    <text evidence="1">The sequence shown here is derived from an EMBL/GenBank/DDBJ whole genome shotgun (WGS) entry which is preliminary data.</text>
</comment>
<reference evidence="1" key="1">
    <citation type="journal article" date="2014" name="Front. Microbiol.">
        <title>High frequency of phylogenetically diverse reductive dehalogenase-homologous genes in deep subseafloor sedimentary metagenomes.</title>
        <authorList>
            <person name="Kawai M."/>
            <person name="Futagami T."/>
            <person name="Toyoda A."/>
            <person name="Takaki Y."/>
            <person name="Nishi S."/>
            <person name="Hori S."/>
            <person name="Arai W."/>
            <person name="Tsubouchi T."/>
            <person name="Morono Y."/>
            <person name="Uchiyama I."/>
            <person name="Ito T."/>
            <person name="Fujiyama A."/>
            <person name="Inagaki F."/>
            <person name="Takami H."/>
        </authorList>
    </citation>
    <scope>NUCLEOTIDE SEQUENCE</scope>
    <source>
        <strain evidence="1">Expedition CK06-06</strain>
    </source>
</reference>
<dbReference type="InterPro" id="IPR036105">
    <property type="entry name" value="DiNase_FeMo-co_biosyn_sf"/>
</dbReference>
<proteinExistence type="predicted"/>
<name>X0RKB5_9ZZZZ</name>
<evidence type="ECO:0000313" key="1">
    <source>
        <dbReference type="EMBL" id="GAF69274.1"/>
    </source>
</evidence>
<dbReference type="Pfam" id="PF08901">
    <property type="entry name" value="DUF1847"/>
    <property type="match status" value="1"/>
</dbReference>
<dbReference type="SUPFAM" id="SSF53146">
    <property type="entry name" value="Nitrogenase accessory factor-like"/>
    <property type="match status" value="1"/>
</dbReference>
<protein>
    <recommendedName>
        <fullName evidence="2">Dinitrogenase iron-molybdenum cofactor biosynthesis domain-containing protein</fullName>
    </recommendedName>
</protein>
<dbReference type="AlphaFoldDB" id="X0RKB5"/>
<dbReference type="EMBL" id="BARS01006484">
    <property type="protein sequence ID" value="GAF69274.1"/>
    <property type="molecule type" value="Genomic_DNA"/>
</dbReference>
<accession>X0RKB5</accession>